<evidence type="ECO:0000256" key="5">
    <source>
        <dbReference type="ARBA" id="ARBA00022692"/>
    </source>
</evidence>
<dbReference type="OMA" id="TSWTDEY"/>
<keyword evidence="3" id="KW-0813">Transport</keyword>
<evidence type="ECO:0000256" key="15">
    <source>
        <dbReference type="ARBA" id="ARBA00056246"/>
    </source>
</evidence>
<keyword evidence="22" id="KW-1185">Reference proteome</keyword>
<dbReference type="Gene3D" id="1.20.58.390">
    <property type="entry name" value="Neurotransmitter-gated ion-channel transmembrane domain"/>
    <property type="match status" value="1"/>
</dbReference>
<dbReference type="Pfam" id="PF02931">
    <property type="entry name" value="Neur_chan_LBD"/>
    <property type="match status" value="1"/>
</dbReference>
<evidence type="ECO:0000256" key="8">
    <source>
        <dbReference type="ARBA" id="ARBA00023065"/>
    </source>
</evidence>
<sequence length="490" mass="55432">MWILRLLSIGLLACWLASHVAADPTDDEKLKKQILKGYNNKIRPVKSESTVTQVTVFLNIAHVERVDELEQTALVHGHLWASWTDEYLTWDRKANNITKIQIQPFRIWQPALALYNSARGNTWHLYMNGLPATVYYTGKVWSSGTFSFFVTCQFDFTNWPFDRQSCPIVIADWVYGLAQVNLSDPNTVSEYAKPTIRLSYDPVEKKNKRHVGGWEVEDAWKKHCYWGPKGCVNTEPEGEADWYWSLLEFGIILKRHLPYFSATILLPFMMTSIITLAGFWVDTFSVNIAIVVFNILLQGIYGWNMVQKMPPGSGNTPKIVQLYTMNLFISGLQMALVVISKFLEDNMPKNYALNLGFEITEVPKRLGVDRFFEPKGLSFDPQELLNSEQPDEGILSVLENGGSSSSISGIGNVLGLEDDDFPESTSSDAESSILISLPTVSEPSPDKIAEKASPTTSDSKLQLQLHHIKRYAFLLVVLIYTVAFLLCLYF</sequence>
<comment type="similarity">
    <text evidence="2">Belongs to the ligand-gated ion channel (TC 1.A.9) family. Acetylcholine receptor (TC 1.A.9.1) subfamily.</text>
</comment>
<evidence type="ECO:0000256" key="6">
    <source>
        <dbReference type="ARBA" id="ARBA00022729"/>
    </source>
</evidence>
<keyword evidence="7 18" id="KW-1133">Transmembrane helix</keyword>
<dbReference type="InterPro" id="IPR038050">
    <property type="entry name" value="Neuro_actylchol_rec"/>
</dbReference>
<feature type="transmembrane region" description="Helical" evidence="18">
    <location>
        <begin position="323"/>
        <end position="343"/>
    </location>
</feature>
<keyword evidence="5 18" id="KW-0812">Transmembrane</keyword>
<dbReference type="GO" id="GO:0030659">
    <property type="term" value="C:cytoplasmic vesicle membrane"/>
    <property type="evidence" value="ECO:0007669"/>
    <property type="project" value="UniProtKB-SubCell"/>
</dbReference>
<comment type="subcellular location">
    <subcellularLocation>
        <location evidence="1">Cytoplasmic vesicle membrane</location>
        <topology evidence="1">Multi-pass membrane protein</topology>
    </subcellularLocation>
</comment>
<dbReference type="SUPFAM" id="SSF63712">
    <property type="entry name" value="Nicotinic receptor ligand binding domain-like"/>
    <property type="match status" value="1"/>
</dbReference>
<evidence type="ECO:0000256" key="18">
    <source>
        <dbReference type="SAM" id="Phobius"/>
    </source>
</evidence>
<evidence type="ECO:0000256" key="3">
    <source>
        <dbReference type="ARBA" id="ARBA00022448"/>
    </source>
</evidence>
<protein>
    <recommendedName>
        <fullName evidence="16">Acetylcholine receptor-like protein cup-4</fullName>
    </recommendedName>
    <alternativeName>
        <fullName evidence="17">Coelomocyte uptake defective protein 4</fullName>
    </alternativeName>
</protein>
<feature type="domain" description="Neurotransmitter-gated ion-channel ligand-binding" evidence="20">
    <location>
        <begin position="28"/>
        <end position="194"/>
    </location>
</feature>
<feature type="transmembrane region" description="Helical" evidence="18">
    <location>
        <begin position="284"/>
        <end position="303"/>
    </location>
</feature>
<dbReference type="GO" id="GO:0005230">
    <property type="term" value="F:extracellular ligand-gated monoatomic ion channel activity"/>
    <property type="evidence" value="ECO:0007669"/>
    <property type="project" value="InterPro"/>
</dbReference>
<evidence type="ECO:0000256" key="13">
    <source>
        <dbReference type="ARBA" id="ARBA00023303"/>
    </source>
</evidence>
<evidence type="ECO:0000313" key="21">
    <source>
        <dbReference type="EnsemblMetazoa" id="CJA10019a.1"/>
    </source>
</evidence>
<feature type="signal peptide" evidence="19">
    <location>
        <begin position="1"/>
        <end position="22"/>
    </location>
</feature>
<keyword evidence="6 19" id="KW-0732">Signal</keyword>
<accession>A0A8R1HRZ7</accession>
<keyword evidence="12" id="KW-1071">Ligand-gated ion channel</keyword>
<dbReference type="Proteomes" id="UP000005237">
    <property type="component" value="Unassembled WGS sequence"/>
</dbReference>
<dbReference type="InterPro" id="IPR006201">
    <property type="entry name" value="Neur_channel"/>
</dbReference>
<keyword evidence="4" id="KW-0254">Endocytosis</keyword>
<dbReference type="GO" id="GO:0004888">
    <property type="term" value="F:transmembrane signaling receptor activity"/>
    <property type="evidence" value="ECO:0007669"/>
    <property type="project" value="InterPro"/>
</dbReference>
<evidence type="ECO:0000256" key="12">
    <source>
        <dbReference type="ARBA" id="ARBA00023286"/>
    </source>
</evidence>
<evidence type="ECO:0000313" key="22">
    <source>
        <dbReference type="Proteomes" id="UP000005237"/>
    </source>
</evidence>
<evidence type="ECO:0000256" key="17">
    <source>
        <dbReference type="ARBA" id="ARBA00075302"/>
    </source>
</evidence>
<dbReference type="PANTHER" id="PTHR18945">
    <property type="entry name" value="NEUROTRANSMITTER GATED ION CHANNEL"/>
    <property type="match status" value="1"/>
</dbReference>
<keyword evidence="9 18" id="KW-0472">Membrane</keyword>
<dbReference type="Gene3D" id="2.70.170.10">
    <property type="entry name" value="Neurotransmitter-gated ion-channel ligand-binding domain"/>
    <property type="match status" value="1"/>
</dbReference>
<dbReference type="InterPro" id="IPR036734">
    <property type="entry name" value="Neur_chan_lig-bd_sf"/>
</dbReference>
<keyword evidence="8" id="KW-0406">Ion transport</keyword>
<feature type="transmembrane region" description="Helical" evidence="18">
    <location>
        <begin position="257"/>
        <end position="277"/>
    </location>
</feature>
<reference evidence="22" key="1">
    <citation type="submission" date="2010-08" db="EMBL/GenBank/DDBJ databases">
        <authorList>
            <consortium name="Caenorhabditis japonica Sequencing Consortium"/>
            <person name="Wilson R.K."/>
        </authorList>
    </citation>
    <scope>NUCLEOTIDE SEQUENCE [LARGE SCALE GENOMIC DNA]</scope>
    <source>
        <strain evidence="22">DF5081</strain>
    </source>
</reference>
<reference evidence="21" key="2">
    <citation type="submission" date="2022-06" db="UniProtKB">
        <authorList>
            <consortium name="EnsemblMetazoa"/>
        </authorList>
    </citation>
    <scope>IDENTIFICATION</scope>
    <source>
        <strain evidence="21">DF5081</strain>
    </source>
</reference>
<name>A0A8R1HRZ7_CAEJA</name>
<comment type="function">
    <text evidence="15">Thought to regulate endocytosis in coelomocytes through modulation of phospholipase C activity. Possible acetylcholine receptor.</text>
</comment>
<dbReference type="GO" id="GO:0006897">
    <property type="term" value="P:endocytosis"/>
    <property type="evidence" value="ECO:0007669"/>
    <property type="project" value="UniProtKB-KW"/>
</dbReference>
<keyword evidence="13" id="KW-0407">Ion channel</keyword>
<keyword evidence="14" id="KW-0968">Cytoplasmic vesicle</keyword>
<evidence type="ECO:0000256" key="7">
    <source>
        <dbReference type="ARBA" id="ARBA00022989"/>
    </source>
</evidence>
<dbReference type="PRINTS" id="PR00252">
    <property type="entry name" value="NRIONCHANNEL"/>
</dbReference>
<evidence type="ECO:0000256" key="16">
    <source>
        <dbReference type="ARBA" id="ARBA00074610"/>
    </source>
</evidence>
<evidence type="ECO:0000256" key="4">
    <source>
        <dbReference type="ARBA" id="ARBA00022583"/>
    </source>
</evidence>
<evidence type="ECO:0000256" key="11">
    <source>
        <dbReference type="ARBA" id="ARBA00023180"/>
    </source>
</evidence>
<evidence type="ECO:0000256" key="14">
    <source>
        <dbReference type="ARBA" id="ARBA00023329"/>
    </source>
</evidence>
<evidence type="ECO:0000256" key="2">
    <source>
        <dbReference type="ARBA" id="ARBA00009237"/>
    </source>
</evidence>
<dbReference type="CDD" id="cd18989">
    <property type="entry name" value="LGIC_ECD_cation"/>
    <property type="match status" value="1"/>
</dbReference>
<dbReference type="AlphaFoldDB" id="A0A8R1HRZ7"/>
<organism evidence="21 22">
    <name type="scientific">Caenorhabditis japonica</name>
    <dbReference type="NCBI Taxonomy" id="281687"/>
    <lineage>
        <taxon>Eukaryota</taxon>
        <taxon>Metazoa</taxon>
        <taxon>Ecdysozoa</taxon>
        <taxon>Nematoda</taxon>
        <taxon>Chromadorea</taxon>
        <taxon>Rhabditida</taxon>
        <taxon>Rhabditina</taxon>
        <taxon>Rhabditomorpha</taxon>
        <taxon>Rhabditoidea</taxon>
        <taxon>Rhabditidae</taxon>
        <taxon>Peloderinae</taxon>
        <taxon>Caenorhabditis</taxon>
    </lineage>
</organism>
<dbReference type="InterPro" id="IPR006202">
    <property type="entry name" value="Neur_chan_lig-bd"/>
</dbReference>
<evidence type="ECO:0000256" key="9">
    <source>
        <dbReference type="ARBA" id="ARBA00023136"/>
    </source>
</evidence>
<keyword evidence="11" id="KW-0325">Glycoprotein</keyword>
<evidence type="ECO:0000259" key="20">
    <source>
        <dbReference type="Pfam" id="PF02931"/>
    </source>
</evidence>
<dbReference type="FunFam" id="2.70.170.10:FF:000057">
    <property type="entry name" value="Ligand-Gated ion Channel"/>
    <property type="match status" value="1"/>
</dbReference>
<proteinExistence type="inferred from homology"/>
<keyword evidence="10" id="KW-0675">Receptor</keyword>
<feature type="transmembrane region" description="Helical" evidence="18">
    <location>
        <begin position="471"/>
        <end position="489"/>
    </location>
</feature>
<evidence type="ECO:0000256" key="10">
    <source>
        <dbReference type="ARBA" id="ARBA00023170"/>
    </source>
</evidence>
<dbReference type="EnsemblMetazoa" id="CJA10019a.1">
    <property type="protein sequence ID" value="CJA10019a.1"/>
    <property type="gene ID" value="WBGene00129223"/>
</dbReference>
<evidence type="ECO:0000256" key="19">
    <source>
        <dbReference type="SAM" id="SignalP"/>
    </source>
</evidence>
<feature type="chain" id="PRO_5035939594" description="Acetylcholine receptor-like protein cup-4" evidence="19">
    <location>
        <begin position="23"/>
        <end position="490"/>
    </location>
</feature>
<evidence type="ECO:0000256" key="1">
    <source>
        <dbReference type="ARBA" id="ARBA00004439"/>
    </source>
</evidence>